<dbReference type="EMBL" id="OE185610">
    <property type="protein sequence ID" value="CAD7577423.1"/>
    <property type="molecule type" value="Genomic_DNA"/>
</dbReference>
<protein>
    <submittedName>
        <fullName evidence="2">(California timema) hypothetical protein</fullName>
    </submittedName>
</protein>
<dbReference type="InterPro" id="IPR013594">
    <property type="entry name" value="Dynein_heavy_tail"/>
</dbReference>
<organism evidence="2">
    <name type="scientific">Timema californicum</name>
    <name type="common">California timema</name>
    <name type="synonym">Walking stick</name>
    <dbReference type="NCBI Taxonomy" id="61474"/>
    <lineage>
        <taxon>Eukaryota</taxon>
        <taxon>Metazoa</taxon>
        <taxon>Ecdysozoa</taxon>
        <taxon>Arthropoda</taxon>
        <taxon>Hexapoda</taxon>
        <taxon>Insecta</taxon>
        <taxon>Pterygota</taxon>
        <taxon>Neoptera</taxon>
        <taxon>Polyneoptera</taxon>
        <taxon>Phasmatodea</taxon>
        <taxon>Timematodea</taxon>
        <taxon>Timematoidea</taxon>
        <taxon>Timematidae</taxon>
        <taxon>Timema</taxon>
    </lineage>
</organism>
<gene>
    <name evidence="2" type="ORF">TCMB3V08_LOCUS9974</name>
</gene>
<dbReference type="Pfam" id="PF08385">
    <property type="entry name" value="DHC_N1"/>
    <property type="match status" value="1"/>
</dbReference>
<feature type="domain" description="Dynein heavy chain tail" evidence="1">
    <location>
        <begin position="134"/>
        <end position="280"/>
    </location>
</feature>
<evidence type="ECO:0000313" key="2">
    <source>
        <dbReference type="EMBL" id="CAD7577423.1"/>
    </source>
</evidence>
<reference evidence="2" key="1">
    <citation type="submission" date="2020-11" db="EMBL/GenBank/DDBJ databases">
        <authorList>
            <person name="Tran Van P."/>
        </authorList>
    </citation>
    <scope>NUCLEOTIDE SEQUENCE</scope>
</reference>
<proteinExistence type="predicted"/>
<dbReference type="AlphaFoldDB" id="A0A7R9PC80"/>
<accession>A0A7R9PC80</accession>
<evidence type="ECO:0000259" key="1">
    <source>
        <dbReference type="Pfam" id="PF08385"/>
    </source>
</evidence>
<name>A0A7R9PC80_TIMCA</name>
<sequence>MRGDDVCPQRFVTSKSEHLQLGVNSYLQSRNDVCPQRFVTSKSEHLPLGVNSYLQSGDDVCPQRFVTSEREHLQLGVNSYLQSRDDVCPQRFVTSEREHLPLGVNSYLQSGDDVCPQRFVTSEREHLQLGTGRRHPPVLRNHPPVSGAIFWERSLFNRLKRSVLIFQKVEELKDSALKTECNLVQCSAVESDGIIDHSNAAVSVGIQQFLIVCYEHSGISVVASEQARQAMLAFDCRYAFAAYLKIAKAMKSFEDSKYDQWITRSVPIVQTTLNKNVLKMIHYDRERGGTCSPWRRPFLLRRVSITNEGGKVQHETLLKTT</sequence>